<dbReference type="Proteomes" id="UP001266305">
    <property type="component" value="Unassembled WGS sequence"/>
</dbReference>
<gene>
    <name evidence="2" type="ORF">P7K49_030350</name>
</gene>
<reference evidence="2 3" key="1">
    <citation type="submission" date="2023-05" db="EMBL/GenBank/DDBJ databases">
        <title>B98-5 Cell Line De Novo Hybrid Assembly: An Optical Mapping Approach.</title>
        <authorList>
            <person name="Kananen K."/>
            <person name="Auerbach J.A."/>
            <person name="Kautto E."/>
            <person name="Blachly J.S."/>
        </authorList>
    </citation>
    <scope>NUCLEOTIDE SEQUENCE [LARGE SCALE GENOMIC DNA]</scope>
    <source>
        <strain evidence="2">B95-8</strain>
        <tissue evidence="2">Cell line</tissue>
    </source>
</reference>
<evidence type="ECO:0000256" key="1">
    <source>
        <dbReference type="SAM" id="MobiDB-lite"/>
    </source>
</evidence>
<sequence>PGAPRRPRERPLHWRNDAFASGDAPKPPKCPETFVYFSCLPVLPGPCAQSSGGSHA</sequence>
<dbReference type="EMBL" id="JASSZA010000016">
    <property type="protein sequence ID" value="KAK2091066.1"/>
    <property type="molecule type" value="Genomic_DNA"/>
</dbReference>
<accession>A0ABQ9U1X4</accession>
<name>A0ABQ9U1X4_SAGOE</name>
<feature type="region of interest" description="Disordered" evidence="1">
    <location>
        <begin position="1"/>
        <end position="29"/>
    </location>
</feature>
<keyword evidence="3" id="KW-1185">Reference proteome</keyword>
<protein>
    <submittedName>
        <fullName evidence="2">Uncharacterized protein</fullName>
    </submittedName>
</protein>
<comment type="caution">
    <text evidence="2">The sequence shown here is derived from an EMBL/GenBank/DDBJ whole genome shotgun (WGS) entry which is preliminary data.</text>
</comment>
<organism evidence="2 3">
    <name type="scientific">Saguinus oedipus</name>
    <name type="common">Cotton-top tamarin</name>
    <name type="synonym">Oedipomidas oedipus</name>
    <dbReference type="NCBI Taxonomy" id="9490"/>
    <lineage>
        <taxon>Eukaryota</taxon>
        <taxon>Metazoa</taxon>
        <taxon>Chordata</taxon>
        <taxon>Craniata</taxon>
        <taxon>Vertebrata</taxon>
        <taxon>Euteleostomi</taxon>
        <taxon>Mammalia</taxon>
        <taxon>Eutheria</taxon>
        <taxon>Euarchontoglires</taxon>
        <taxon>Primates</taxon>
        <taxon>Haplorrhini</taxon>
        <taxon>Platyrrhini</taxon>
        <taxon>Cebidae</taxon>
        <taxon>Callitrichinae</taxon>
        <taxon>Saguinus</taxon>
    </lineage>
</organism>
<evidence type="ECO:0000313" key="3">
    <source>
        <dbReference type="Proteomes" id="UP001266305"/>
    </source>
</evidence>
<feature type="non-terminal residue" evidence="2">
    <location>
        <position position="1"/>
    </location>
</feature>
<evidence type="ECO:0000313" key="2">
    <source>
        <dbReference type="EMBL" id="KAK2091066.1"/>
    </source>
</evidence>
<proteinExistence type="predicted"/>